<dbReference type="Gene3D" id="3.40.50.1820">
    <property type="entry name" value="alpha/beta hydrolase"/>
    <property type="match status" value="1"/>
</dbReference>
<keyword evidence="3" id="KW-1185">Reference proteome</keyword>
<dbReference type="InterPro" id="IPR051049">
    <property type="entry name" value="Dienelactone_hydrolase-like"/>
</dbReference>
<evidence type="ECO:0000313" key="3">
    <source>
        <dbReference type="Proteomes" id="UP000254869"/>
    </source>
</evidence>
<dbReference type="InterPro" id="IPR002925">
    <property type="entry name" value="Dienelactn_hydro"/>
</dbReference>
<reference evidence="2 3" key="1">
    <citation type="submission" date="2018-07" db="EMBL/GenBank/DDBJ databases">
        <title>Genomic Encyclopedia of Type Strains, Phase IV (KMG-IV): sequencing the most valuable type-strain genomes for metagenomic binning, comparative biology and taxonomic classification.</title>
        <authorList>
            <person name="Goeker M."/>
        </authorList>
    </citation>
    <scope>NUCLEOTIDE SEQUENCE [LARGE SCALE GENOMIC DNA]</scope>
    <source>
        <strain evidence="2 3">DSM 44290</strain>
    </source>
</reference>
<sequence>MTAVQGLSVDVPMPDGVADAYVAYPDDGAAHPGVLLYMDAFGLRPALSAIVDRIAEHGYTVLAPNLLYRHGRAPVVELPEFIDFAERPDLFGKIMPLVHGLTPEITVRDAGAYLDWLSAFEHTAAGPVATTGYCMGGRQALRTAAAYPYRVAAAAGFHTGGLITDGPDSPHLQVGTITAELYFGHADQDHSMNADQIEAFDKALAEAGVRHRTEVYVGAHHGYTQSDTSVYNAEATERHFRELFALLDRNLRAPE</sequence>
<dbReference type="Pfam" id="PF01738">
    <property type="entry name" value="DLH"/>
    <property type="match status" value="1"/>
</dbReference>
<organism evidence="2 3">
    <name type="scientific">Nocardia pseudobrasiliensis</name>
    <dbReference type="NCBI Taxonomy" id="45979"/>
    <lineage>
        <taxon>Bacteria</taxon>
        <taxon>Bacillati</taxon>
        <taxon>Actinomycetota</taxon>
        <taxon>Actinomycetes</taxon>
        <taxon>Mycobacteriales</taxon>
        <taxon>Nocardiaceae</taxon>
        <taxon>Nocardia</taxon>
    </lineage>
</organism>
<dbReference type="PANTHER" id="PTHR46623">
    <property type="entry name" value="CARBOXYMETHYLENEBUTENOLIDASE-RELATED"/>
    <property type="match status" value="1"/>
</dbReference>
<dbReference type="AlphaFoldDB" id="A0A370HYI0"/>
<protein>
    <submittedName>
        <fullName evidence="2">Carboxymethylenebutenolidase</fullName>
    </submittedName>
</protein>
<evidence type="ECO:0000313" key="2">
    <source>
        <dbReference type="EMBL" id="RDI62971.1"/>
    </source>
</evidence>
<dbReference type="RefSeq" id="WP_068005695.1">
    <property type="nucleotide sequence ID" value="NZ_QQBC01000012.1"/>
</dbReference>
<gene>
    <name evidence="2" type="ORF">DFR76_112290</name>
</gene>
<dbReference type="InterPro" id="IPR029058">
    <property type="entry name" value="AB_hydrolase_fold"/>
</dbReference>
<proteinExistence type="predicted"/>
<name>A0A370HYI0_9NOCA</name>
<evidence type="ECO:0000259" key="1">
    <source>
        <dbReference type="Pfam" id="PF01738"/>
    </source>
</evidence>
<dbReference type="SUPFAM" id="SSF53474">
    <property type="entry name" value="alpha/beta-Hydrolases"/>
    <property type="match status" value="1"/>
</dbReference>
<dbReference type="Proteomes" id="UP000254869">
    <property type="component" value="Unassembled WGS sequence"/>
</dbReference>
<dbReference type="STRING" id="1210086.GCA_001613105_06410"/>
<dbReference type="EMBL" id="QQBC01000012">
    <property type="protein sequence ID" value="RDI62971.1"/>
    <property type="molecule type" value="Genomic_DNA"/>
</dbReference>
<accession>A0A370HYI0</accession>
<dbReference type="PANTHER" id="PTHR46623:SF10">
    <property type="entry name" value="CARBOXYMETHYLENEBUTENOLIDASE HOMOLOG"/>
    <property type="match status" value="1"/>
</dbReference>
<dbReference type="GO" id="GO:0016787">
    <property type="term" value="F:hydrolase activity"/>
    <property type="evidence" value="ECO:0007669"/>
    <property type="project" value="InterPro"/>
</dbReference>
<comment type="caution">
    <text evidence="2">The sequence shown here is derived from an EMBL/GenBank/DDBJ whole genome shotgun (WGS) entry which is preliminary data.</text>
</comment>
<feature type="domain" description="Dienelactone hydrolase" evidence="1">
    <location>
        <begin position="19"/>
        <end position="248"/>
    </location>
</feature>